<reference evidence="1" key="1">
    <citation type="submission" date="2022-11" db="UniProtKB">
        <authorList>
            <consortium name="EnsemblMetazoa"/>
        </authorList>
    </citation>
    <scope>IDENTIFICATION</scope>
</reference>
<organism evidence="1 2">
    <name type="scientific">Exaiptasia diaphana</name>
    <name type="common">Tropical sea anemone</name>
    <name type="synonym">Aiptasia pulchella</name>
    <dbReference type="NCBI Taxonomy" id="2652724"/>
    <lineage>
        <taxon>Eukaryota</taxon>
        <taxon>Metazoa</taxon>
        <taxon>Cnidaria</taxon>
        <taxon>Anthozoa</taxon>
        <taxon>Hexacorallia</taxon>
        <taxon>Actiniaria</taxon>
        <taxon>Aiptasiidae</taxon>
        <taxon>Exaiptasia</taxon>
    </lineage>
</organism>
<dbReference type="AlphaFoldDB" id="A0A913XL93"/>
<dbReference type="OrthoDB" id="533331at2759"/>
<keyword evidence="2" id="KW-1185">Reference proteome</keyword>
<dbReference type="GeneID" id="110244242"/>
<accession>A0A913XL93</accession>
<dbReference type="EnsemblMetazoa" id="XM_021050440.2">
    <property type="protein sequence ID" value="XP_020906099.1"/>
    <property type="gene ID" value="LOC110244242"/>
</dbReference>
<dbReference type="RefSeq" id="XP_020906099.1">
    <property type="nucleotide sequence ID" value="XM_021050440.2"/>
</dbReference>
<protein>
    <submittedName>
        <fullName evidence="1">Uncharacterized protein</fullName>
    </submittedName>
</protein>
<dbReference type="OMA" id="HEAFKVE"/>
<sequence length="263" mass="30133">MMSVEMPLSSLPLNQPLAYDPSFKVEVRLHEPLWKVQFSPDDVALELLTLCSQLEVLCKKEYTTSTGELERAHKVEYQSHFEPKAQFLIEKMRRMLLFLPEPQPSLKEYMRQTGLSVLFPKVASYLANPERPQFYLQKSAMDGYFQQFAMLNQMVTLSQQLNSDIFNLGNHKYIAHQTALLYQAVNQAGNSMSDYKKNIEGNFKALKSSLNVSGKDAVPKLPQEQKDWLNNITSTILDKVTSLPANFLQPMASAMIYVDQQRQ</sequence>
<name>A0A913XL93_EXADI</name>
<evidence type="ECO:0000313" key="1">
    <source>
        <dbReference type="EnsemblMetazoa" id="XP_020906099.1"/>
    </source>
</evidence>
<evidence type="ECO:0000313" key="2">
    <source>
        <dbReference type="Proteomes" id="UP000887567"/>
    </source>
</evidence>
<dbReference type="Proteomes" id="UP000887567">
    <property type="component" value="Unplaced"/>
</dbReference>
<proteinExistence type="predicted"/>
<dbReference type="KEGG" id="epa:110244242"/>